<evidence type="ECO:0000313" key="3">
    <source>
        <dbReference type="Proteomes" id="UP000299367"/>
    </source>
</evidence>
<proteinExistence type="predicted"/>
<dbReference type="PANTHER" id="PTHR34801">
    <property type="entry name" value="EXPRESSED PROTEIN"/>
    <property type="match status" value="1"/>
</dbReference>
<dbReference type="Proteomes" id="UP000299367">
    <property type="component" value="Unassembled WGS sequence"/>
</dbReference>
<comment type="caution">
    <text evidence="2">The sequence shown here is derived from an EMBL/GenBank/DDBJ whole genome shotgun (WGS) entry which is preliminary data.</text>
</comment>
<keyword evidence="1" id="KW-0472">Membrane</keyword>
<dbReference type="EMBL" id="BJCF01000001">
    <property type="protein sequence ID" value="GCL40429.1"/>
    <property type="molecule type" value="Genomic_DNA"/>
</dbReference>
<reference evidence="3" key="1">
    <citation type="submission" date="2019-02" db="EMBL/GenBank/DDBJ databases">
        <title>Draft genome sequence of Dolichospermum planctonicum NIES-80.</title>
        <authorList>
            <person name="Yamaguchi H."/>
            <person name="Suzuki S."/>
            <person name="Kawachi M."/>
        </authorList>
    </citation>
    <scope>NUCLEOTIDE SEQUENCE [LARGE SCALE GENOMIC DNA]</scope>
    <source>
        <strain evidence="3">NIES-80</strain>
    </source>
</reference>
<dbReference type="Pfam" id="PF07386">
    <property type="entry name" value="DUF1499"/>
    <property type="match status" value="1"/>
</dbReference>
<gene>
    <name evidence="2" type="ORF">NIES80_01140</name>
</gene>
<evidence type="ECO:0008006" key="4">
    <source>
        <dbReference type="Google" id="ProtNLM"/>
    </source>
</evidence>
<accession>A0A480A6E9</accession>
<evidence type="ECO:0000256" key="1">
    <source>
        <dbReference type="SAM" id="Phobius"/>
    </source>
</evidence>
<feature type="transmembrane region" description="Helical" evidence="1">
    <location>
        <begin position="42"/>
        <end position="63"/>
    </location>
</feature>
<keyword evidence="1" id="KW-1133">Transmembrane helix</keyword>
<keyword evidence="1" id="KW-0812">Transmembrane</keyword>
<dbReference type="AlphaFoldDB" id="A0A480A6E9"/>
<dbReference type="PANTHER" id="PTHR34801:SF6">
    <property type="entry name" value="SLL1620 PROTEIN"/>
    <property type="match status" value="1"/>
</dbReference>
<organism evidence="2 3">
    <name type="scientific">Dolichospermum planctonicum</name>
    <dbReference type="NCBI Taxonomy" id="136072"/>
    <lineage>
        <taxon>Bacteria</taxon>
        <taxon>Bacillati</taxon>
        <taxon>Cyanobacteriota</taxon>
        <taxon>Cyanophyceae</taxon>
        <taxon>Nostocales</taxon>
        <taxon>Aphanizomenonaceae</taxon>
        <taxon>Dolichospermum</taxon>
    </lineage>
</organism>
<evidence type="ECO:0000313" key="2">
    <source>
        <dbReference type="EMBL" id="GCL40429.1"/>
    </source>
</evidence>
<protein>
    <recommendedName>
        <fullName evidence="4">DUF1499 domain-containing protein</fullName>
    </recommendedName>
</protein>
<sequence length="187" mass="20979">MKIQICLTCQNVSQANKIAEVAAYNIKQIMSNLTTINRLQNIIFSLFLALMMILIVPGTSWASSLGVESGSLKPCPTSPNCVVSQNADTKHTIQPITYHVARDQARETLLKVLTVVPRTEVIEQADNYIHAISKSRIFKFVDDLEFYFPSNESLIHIRSSSRVGDSDFGVNRTRLEQIRLALKDLNI</sequence>
<dbReference type="InterPro" id="IPR010865">
    <property type="entry name" value="DUF1499"/>
</dbReference>
<name>A0A480A6E9_9CYAN</name>